<evidence type="ECO:0000313" key="1">
    <source>
        <dbReference type="EMBL" id="JAD55078.1"/>
    </source>
</evidence>
<name>A0A0A9AYY3_ARUDO</name>
<protein>
    <submittedName>
        <fullName evidence="1">Uncharacterized protein</fullName>
    </submittedName>
</protein>
<accession>A0A0A9AYY3</accession>
<reference evidence="1" key="2">
    <citation type="journal article" date="2015" name="Data Brief">
        <title>Shoot transcriptome of the giant reed, Arundo donax.</title>
        <authorList>
            <person name="Barrero R.A."/>
            <person name="Guerrero F.D."/>
            <person name="Moolhuijzen P."/>
            <person name="Goolsby J.A."/>
            <person name="Tidwell J."/>
            <person name="Bellgard S.E."/>
            <person name="Bellgard M.I."/>
        </authorList>
    </citation>
    <scope>NUCLEOTIDE SEQUENCE</scope>
    <source>
        <tissue evidence="1">Shoot tissue taken approximately 20 cm above the soil surface</tissue>
    </source>
</reference>
<proteinExistence type="predicted"/>
<dbReference type="EMBL" id="GBRH01242817">
    <property type="protein sequence ID" value="JAD55078.1"/>
    <property type="molecule type" value="Transcribed_RNA"/>
</dbReference>
<reference evidence="1" key="1">
    <citation type="submission" date="2014-09" db="EMBL/GenBank/DDBJ databases">
        <authorList>
            <person name="Magalhaes I.L.F."/>
            <person name="Oliveira U."/>
            <person name="Santos F.R."/>
            <person name="Vidigal T.H.D.A."/>
            <person name="Brescovit A.D."/>
            <person name="Santos A.J."/>
        </authorList>
    </citation>
    <scope>NUCLEOTIDE SEQUENCE</scope>
    <source>
        <tissue evidence="1">Shoot tissue taken approximately 20 cm above the soil surface</tissue>
    </source>
</reference>
<organism evidence="1">
    <name type="scientific">Arundo donax</name>
    <name type="common">Giant reed</name>
    <name type="synonym">Donax arundinaceus</name>
    <dbReference type="NCBI Taxonomy" id="35708"/>
    <lineage>
        <taxon>Eukaryota</taxon>
        <taxon>Viridiplantae</taxon>
        <taxon>Streptophyta</taxon>
        <taxon>Embryophyta</taxon>
        <taxon>Tracheophyta</taxon>
        <taxon>Spermatophyta</taxon>
        <taxon>Magnoliopsida</taxon>
        <taxon>Liliopsida</taxon>
        <taxon>Poales</taxon>
        <taxon>Poaceae</taxon>
        <taxon>PACMAD clade</taxon>
        <taxon>Arundinoideae</taxon>
        <taxon>Arundineae</taxon>
        <taxon>Arundo</taxon>
    </lineage>
</organism>
<sequence>MPASTPSAPHRP</sequence>